<dbReference type="GO" id="GO:0052693">
    <property type="term" value="F:epoxyqueuosine reductase activity"/>
    <property type="evidence" value="ECO:0007669"/>
    <property type="project" value="UniProtKB-UniRule"/>
</dbReference>
<dbReference type="PATRIC" id="fig|760154.4.peg.197"/>
<dbReference type="EMBL" id="CP003333">
    <property type="protein sequence ID" value="AFL67527.1"/>
    <property type="molecule type" value="Genomic_DNA"/>
</dbReference>
<comment type="catalytic activity">
    <reaction evidence="16 17">
        <text>epoxyqueuosine(34) in tRNA + AH2 = queuosine(34) in tRNA + A + H2O</text>
        <dbReference type="Rhea" id="RHEA:32159"/>
        <dbReference type="Rhea" id="RHEA-COMP:18571"/>
        <dbReference type="Rhea" id="RHEA-COMP:18582"/>
        <dbReference type="ChEBI" id="CHEBI:13193"/>
        <dbReference type="ChEBI" id="CHEBI:15377"/>
        <dbReference type="ChEBI" id="CHEBI:17499"/>
        <dbReference type="ChEBI" id="CHEBI:194431"/>
        <dbReference type="ChEBI" id="CHEBI:194443"/>
        <dbReference type="EC" id="1.17.99.6"/>
    </reaction>
</comment>
<evidence type="ECO:0000256" key="1">
    <source>
        <dbReference type="ARBA" id="ARBA00002268"/>
    </source>
</evidence>
<dbReference type="GO" id="GO:0046872">
    <property type="term" value="F:metal ion binding"/>
    <property type="evidence" value="ECO:0007669"/>
    <property type="project" value="UniProtKB-KW"/>
</dbReference>
<keyword evidence="12 17" id="KW-0411">Iron-sulfur</keyword>
<evidence type="ECO:0000256" key="6">
    <source>
        <dbReference type="ARBA" id="ARBA00022485"/>
    </source>
</evidence>
<dbReference type="PANTHER" id="PTHR36701">
    <property type="entry name" value="EPOXYQUEUOSINE REDUCTASE QUEH"/>
    <property type="match status" value="1"/>
</dbReference>
<dbReference type="GO" id="GO:0008616">
    <property type="term" value="P:tRNA queuosine(34) biosynthetic process"/>
    <property type="evidence" value="ECO:0007669"/>
    <property type="project" value="UniProtKB-UniRule"/>
</dbReference>
<evidence type="ECO:0000313" key="18">
    <source>
        <dbReference type="EMBL" id="AFL67527.1"/>
    </source>
</evidence>
<comment type="function">
    <text evidence="1 17">Catalyzes the conversion of epoxyqueuosine (oQ) to queuosine (Q), which is a hypermodified base found in the wobble positions of tRNA(Asp), tRNA(Asn), tRNA(His) and tRNA(Tyr).</text>
</comment>
<dbReference type="HAMAP" id="MF_02089">
    <property type="entry name" value="QueH"/>
    <property type="match status" value="1"/>
</dbReference>
<dbReference type="Pfam" id="PF02677">
    <property type="entry name" value="QueH"/>
    <property type="match status" value="1"/>
</dbReference>
<keyword evidence="9 17" id="KW-0671">Queuosine biosynthesis</keyword>
<proteinExistence type="inferred from homology"/>
<dbReference type="KEGG" id="sba:Sulba_0200"/>
<keyword evidence="14 17" id="KW-0676">Redox-active center</keyword>
<sequence length="361" mass="41703">MLVHICCSVDSHFFLQKLAQAYPSERLEAFFYDPNIHPFSEYQLRLLDVQRSCEHLGIILHVGEYNYTGWLEAVRGFENEPEKGKRCAICFDNRLEATAQKALELGEKIITTTLLTSPKKSLAQLEEALASIAQKYGLESLAPDFRKKGGTQEQFALAKESMLYHQDYCGCLFALRVQREQQDRLADELSFPLRPQTLPSSIEERIELYEKVRALEAQKVPFKLVREKFLNYRLLRAWVKKDAEVMPSYVLFYSTCKKEHVKTHVEFIAQGVGYLAKEEARFISLQMFNQKANTGYKCVKEMLQNPPSVAVELRVRNAFKSFECASLSPLVVLDTIEIKSYELFIQSKTYPDIRENLVLIR</sequence>
<evidence type="ECO:0000256" key="9">
    <source>
        <dbReference type="ARBA" id="ARBA00022785"/>
    </source>
</evidence>
<dbReference type="PANTHER" id="PTHR36701:SF1">
    <property type="entry name" value="EPOXYQUEUOSINE REDUCTASE QUEH"/>
    <property type="match status" value="1"/>
</dbReference>
<keyword evidence="19" id="KW-1185">Reference proteome</keyword>
<feature type="binding site" evidence="17">
    <location>
        <position position="7"/>
    </location>
    <ligand>
        <name>[4Fe-4S] cluster</name>
        <dbReference type="ChEBI" id="CHEBI:49883"/>
    </ligand>
</feature>
<protein>
    <recommendedName>
        <fullName evidence="5 17">Epoxyqueuosine reductase QueH</fullName>
        <ecNumber evidence="4 17">1.17.99.6</ecNumber>
    </recommendedName>
    <alternativeName>
        <fullName evidence="15 17">Queuosine biosynthesis protein QueH</fullName>
    </alternativeName>
</protein>
<dbReference type="EC" id="1.17.99.6" evidence="4 17"/>
<feature type="binding site" evidence="17">
    <location>
        <position position="90"/>
    </location>
    <ligand>
        <name>[4Fe-4S] cluster</name>
        <dbReference type="ChEBI" id="CHEBI:49883"/>
    </ligand>
</feature>
<keyword evidence="7 17" id="KW-0819">tRNA processing</keyword>
<feature type="binding site" evidence="17">
    <location>
        <position position="87"/>
    </location>
    <ligand>
        <name>[4Fe-4S] cluster</name>
        <dbReference type="ChEBI" id="CHEBI:49883"/>
    </ligand>
</feature>
<dbReference type="AlphaFoldDB" id="I3XUA3"/>
<name>I3XUA3_SULBS</name>
<evidence type="ECO:0000256" key="17">
    <source>
        <dbReference type="HAMAP-Rule" id="MF_02089"/>
    </source>
</evidence>
<dbReference type="InterPro" id="IPR003828">
    <property type="entry name" value="QueH"/>
</dbReference>
<dbReference type="HOGENOM" id="CLU_056003_0_0_7"/>
<evidence type="ECO:0000256" key="11">
    <source>
        <dbReference type="ARBA" id="ARBA00023004"/>
    </source>
</evidence>
<dbReference type="OrthoDB" id="9801033at2"/>
<dbReference type="eggNOG" id="COG1636">
    <property type="taxonomic scope" value="Bacteria"/>
</dbReference>
<keyword evidence="8 17" id="KW-0479">Metal-binding</keyword>
<evidence type="ECO:0000256" key="3">
    <source>
        <dbReference type="ARBA" id="ARBA00008207"/>
    </source>
</evidence>
<dbReference type="Proteomes" id="UP000006176">
    <property type="component" value="Chromosome"/>
</dbReference>
<feature type="binding site" evidence="17">
    <location>
        <position position="6"/>
    </location>
    <ligand>
        <name>[4Fe-4S] cluster</name>
        <dbReference type="ChEBI" id="CHEBI:49883"/>
    </ligand>
</feature>
<evidence type="ECO:0000256" key="7">
    <source>
        <dbReference type="ARBA" id="ARBA00022694"/>
    </source>
</evidence>
<dbReference type="GO" id="GO:0051539">
    <property type="term" value="F:4 iron, 4 sulfur cluster binding"/>
    <property type="evidence" value="ECO:0007669"/>
    <property type="project" value="UniProtKB-UniRule"/>
</dbReference>
<evidence type="ECO:0000313" key="19">
    <source>
        <dbReference type="Proteomes" id="UP000006176"/>
    </source>
</evidence>
<evidence type="ECO:0000256" key="2">
    <source>
        <dbReference type="ARBA" id="ARBA00004691"/>
    </source>
</evidence>
<comment type="similarity">
    <text evidence="3 17">Belongs to the QueH family.</text>
</comment>
<feature type="disulfide bond" description="Redox-active" evidence="17">
    <location>
        <begin position="169"/>
        <end position="171"/>
    </location>
</feature>
<evidence type="ECO:0000256" key="4">
    <source>
        <dbReference type="ARBA" id="ARBA00012622"/>
    </source>
</evidence>
<comment type="pathway">
    <text evidence="2 17">tRNA modification; tRNA-queuosine biosynthesis.</text>
</comment>
<keyword evidence="13 17" id="KW-1015">Disulfide bond</keyword>
<keyword evidence="11 17" id="KW-0408">Iron</keyword>
<evidence type="ECO:0000256" key="15">
    <source>
        <dbReference type="ARBA" id="ARBA00031446"/>
    </source>
</evidence>
<accession>I3XUA3</accession>
<evidence type="ECO:0000256" key="13">
    <source>
        <dbReference type="ARBA" id="ARBA00023157"/>
    </source>
</evidence>
<evidence type="ECO:0000256" key="16">
    <source>
        <dbReference type="ARBA" id="ARBA00047415"/>
    </source>
</evidence>
<dbReference type="UniPathway" id="UPA00392"/>
<keyword evidence="10 17" id="KW-0560">Oxidoreductase</keyword>
<keyword evidence="6 17" id="KW-0004">4Fe-4S</keyword>
<evidence type="ECO:0000256" key="10">
    <source>
        <dbReference type="ARBA" id="ARBA00023002"/>
    </source>
</evidence>
<evidence type="ECO:0000256" key="14">
    <source>
        <dbReference type="ARBA" id="ARBA00023284"/>
    </source>
</evidence>
<evidence type="ECO:0000256" key="8">
    <source>
        <dbReference type="ARBA" id="ARBA00022723"/>
    </source>
</evidence>
<evidence type="ECO:0000256" key="5">
    <source>
        <dbReference type="ARBA" id="ARBA00016895"/>
    </source>
</evidence>
<organism evidence="18 19">
    <name type="scientific">Sulfurospirillum barnesii (strain ATCC 700032 / DSM 10660 / SES-3)</name>
    <dbReference type="NCBI Taxonomy" id="760154"/>
    <lineage>
        <taxon>Bacteria</taxon>
        <taxon>Pseudomonadati</taxon>
        <taxon>Campylobacterota</taxon>
        <taxon>Epsilonproteobacteria</taxon>
        <taxon>Campylobacterales</taxon>
        <taxon>Sulfurospirillaceae</taxon>
        <taxon>Sulfurospirillum</taxon>
    </lineage>
</organism>
<reference evidence="18 19" key="1">
    <citation type="submission" date="2012-06" db="EMBL/GenBank/DDBJ databases">
        <title>Complete sequence of Sulfurospirillum barnesii SES-3.</title>
        <authorList>
            <consortium name="US DOE Joint Genome Institute"/>
            <person name="Lucas S."/>
            <person name="Han J."/>
            <person name="Lapidus A."/>
            <person name="Cheng J.-F."/>
            <person name="Goodwin L."/>
            <person name="Pitluck S."/>
            <person name="Peters L."/>
            <person name="Ovchinnikova G."/>
            <person name="Lu M."/>
            <person name="Detter J.C."/>
            <person name="Han C."/>
            <person name="Tapia R."/>
            <person name="Land M."/>
            <person name="Hauser L."/>
            <person name="Kyrpides N."/>
            <person name="Ivanova N."/>
            <person name="Pagani I."/>
            <person name="Stolz J."/>
            <person name="Arkin A."/>
            <person name="Dehal P."/>
            <person name="Oremland R."/>
            <person name="Saltikov C."/>
            <person name="Basu P."/>
            <person name="Hollibaugh J."/>
            <person name="Newman D."/>
            <person name="Stolyar S."/>
            <person name="Hazen T."/>
            <person name="Woyke T."/>
        </authorList>
    </citation>
    <scope>NUCLEOTIDE SEQUENCE [LARGE SCALE GENOMIC DNA]</scope>
    <source>
        <strain evidence="19">ATCC 700032 / DSM 10660 / SES-3</strain>
    </source>
</reference>
<dbReference type="STRING" id="760154.Sulba_0200"/>
<dbReference type="RefSeq" id="WP_014768411.1">
    <property type="nucleotide sequence ID" value="NC_018002.1"/>
</dbReference>
<evidence type="ECO:0000256" key="12">
    <source>
        <dbReference type="ARBA" id="ARBA00023014"/>
    </source>
</evidence>
<gene>
    <name evidence="17" type="primary">queH</name>
    <name evidence="18" type="ordered locus">Sulba_0200</name>
</gene>